<dbReference type="Pfam" id="PF09837">
    <property type="entry name" value="DUF2064"/>
    <property type="match status" value="1"/>
</dbReference>
<name>A0A1I1BDT2_9PSEU</name>
<dbReference type="STRING" id="490629.SAMN05216266_113117"/>
<evidence type="ECO:0000313" key="1">
    <source>
        <dbReference type="EMBL" id="SFB48267.1"/>
    </source>
</evidence>
<proteinExistence type="predicted"/>
<dbReference type="InterPro" id="IPR029044">
    <property type="entry name" value="Nucleotide-diphossugar_trans"/>
</dbReference>
<dbReference type="RefSeq" id="WP_091675036.1">
    <property type="nucleotide sequence ID" value="NZ_FOKG01000013.1"/>
</dbReference>
<organism evidence="1 2">
    <name type="scientific">Amycolatopsis marina</name>
    <dbReference type="NCBI Taxonomy" id="490629"/>
    <lineage>
        <taxon>Bacteria</taxon>
        <taxon>Bacillati</taxon>
        <taxon>Actinomycetota</taxon>
        <taxon>Actinomycetes</taxon>
        <taxon>Pseudonocardiales</taxon>
        <taxon>Pseudonocardiaceae</taxon>
        <taxon>Amycolatopsis</taxon>
    </lineage>
</organism>
<gene>
    <name evidence="1" type="ORF">SAMN05216266_113117</name>
</gene>
<protein>
    <submittedName>
        <fullName evidence="1">Uncharacterized protein</fullName>
    </submittedName>
</protein>
<dbReference type="AlphaFoldDB" id="A0A1I1BDT2"/>
<accession>A0A1I1BDT2</accession>
<dbReference type="Proteomes" id="UP000243799">
    <property type="component" value="Unassembled WGS sequence"/>
</dbReference>
<dbReference type="OrthoDB" id="9798250at2"/>
<dbReference type="PANTHER" id="PTHR36529:SF1">
    <property type="entry name" value="GLYCOSYLTRANSFERASE"/>
    <property type="match status" value="1"/>
</dbReference>
<dbReference type="PANTHER" id="PTHR36529">
    <property type="entry name" value="SLL1095 PROTEIN"/>
    <property type="match status" value="1"/>
</dbReference>
<keyword evidence="2" id="KW-1185">Reference proteome</keyword>
<dbReference type="Gene3D" id="3.90.550.10">
    <property type="entry name" value="Spore Coat Polysaccharide Biosynthesis Protein SpsA, Chain A"/>
    <property type="match status" value="1"/>
</dbReference>
<reference evidence="2" key="1">
    <citation type="submission" date="2016-10" db="EMBL/GenBank/DDBJ databases">
        <authorList>
            <person name="Varghese N."/>
            <person name="Submissions S."/>
        </authorList>
    </citation>
    <scope>NUCLEOTIDE SEQUENCE [LARGE SCALE GENOMIC DNA]</scope>
    <source>
        <strain evidence="2">CGMCC 4.3568</strain>
    </source>
</reference>
<dbReference type="SUPFAM" id="SSF53448">
    <property type="entry name" value="Nucleotide-diphospho-sugar transferases"/>
    <property type="match status" value="1"/>
</dbReference>
<sequence>MSTSRFCLLVVARSPVPGEAKTRLCPPATAEQAADIAAAALLDTLDAVLAVPDSVPVVALTGDLAHASRSAELERTLARTTVLAQRGDSFAQRLVNAHLDTARLRPRRPVLQIGMDTPQVSMELLAGQAARLLAGADALLGPANDGGWWALGLREPVTARALATVPMSRPDTGELTRHALRSAGLRVTKGPTLSDVDTMADAESVANTLCGGRFVEAVRAVRLDSQSG</sequence>
<dbReference type="InterPro" id="IPR018641">
    <property type="entry name" value="Trfase_1_rSAM/seldom-assoc"/>
</dbReference>
<dbReference type="EMBL" id="FOKG01000013">
    <property type="protein sequence ID" value="SFB48267.1"/>
    <property type="molecule type" value="Genomic_DNA"/>
</dbReference>
<evidence type="ECO:0000313" key="2">
    <source>
        <dbReference type="Proteomes" id="UP000243799"/>
    </source>
</evidence>